<dbReference type="Proteomes" id="UP000294980">
    <property type="component" value="Unassembled WGS sequence"/>
</dbReference>
<organism evidence="2 3">
    <name type="scientific">Chromatocurvus halotolerans</name>
    <dbReference type="NCBI Taxonomy" id="1132028"/>
    <lineage>
        <taxon>Bacteria</taxon>
        <taxon>Pseudomonadati</taxon>
        <taxon>Pseudomonadota</taxon>
        <taxon>Gammaproteobacteria</taxon>
        <taxon>Cellvibrionales</taxon>
        <taxon>Halieaceae</taxon>
        <taxon>Chromatocurvus</taxon>
    </lineage>
</organism>
<keyword evidence="3" id="KW-1185">Reference proteome</keyword>
<evidence type="ECO:0000313" key="3">
    <source>
        <dbReference type="Proteomes" id="UP000294980"/>
    </source>
</evidence>
<sequence length="1053" mass="117719">MTRRKILLTLTTIVMIPVIIVIAGLGILYAQQDALMQRIVGQVNDRIEGVMTVDDIRLAPLKGLPYFSIDLREVNFYASRDTAQRPLYTFGDLYLGFDIRDILSNNYAIRTLKVENGHLDVVQRADGSLNLLEAKGITPSAAGDAPEEQAPLDLSINDLSIRQVDIAFSSEIDGQAIAVSLDELLARISYRQQHLYVDLLSDLTLDISAAGVPAYFTGLDVHLDIEGDYDELSGMLQVLPSTVSLNNADFRVDGGVNIANDLDMDLRLRGDKSDFSLLAAFLPPDVGEGLDRYQNAGTIFFEGTVVGKAGNGHLPAVEVQFGSEDVWFVNRQTRARVEQLGFTGSFSTGEDGTLRSSILQISNLYAKPEEGVFEGRLAIRNFVDPVVKLDVHADLDLEFLGRFLQLSELEHVRGKVLLDMNFDEIVDLNFPGESLALLKSGVDSELTIRDLQFTLPELAQTVSAMNGYAVMRDGVITLDSLSLRIGDSDLSLNGSLSDFPAMFHRYDSPVRIELTARADRIDLPDLLAVNADLATRFDEVVENASVTLALESRAQELFNFQHLPRGTFFIDDLYATFRHYPHTLHDFHADIGISEREIAVTDFSGEIDDTDFHFSGSLDNYPKWFQEDPVGDSLVEFDLTSRHFSLKDLLTYRGENYLPESYRDEVFRDTALHGRMALHYDRGLQSVDLYLDELTSQTELHPLKLENFAGRAHYEQGHLLLEDFSGALGESDFHVNLSYFFEDPEHPQTRENFLELKSEALNLDTLTGFEDSDEPVDHAQAFNVFEVPFPNLRVNADIGRMNYHNYCLEDVSLALRVQEDHYLYVDSLDLGVAGGSLSMTGYFNGSDPDNIYYHSDIDARDLDIDKLMIKFDNFGQDALVNDNVHGRITGRIESTFRMHPDLTPRLEESEAHMELTIDDGSLVNFAPLMAMSDFFGDRNLGLLRFDRIENSLDLKDGALTIPSMLINSSVGFMEVSGQQGLDASMAYFVRVPLRLVGQVAWRKLFGGGRRAEINPARIDEIEAVGDTSDVRFLNLRITGTPDDYSVTLGRKPD</sequence>
<gene>
    <name evidence="2" type="ORF">EV688_11274</name>
</gene>
<keyword evidence="1" id="KW-0812">Transmembrane</keyword>
<dbReference type="PANTHER" id="PTHR30441:SF8">
    <property type="entry name" value="DUF748 DOMAIN-CONTAINING PROTEIN"/>
    <property type="match status" value="1"/>
</dbReference>
<keyword evidence="1" id="KW-1133">Transmembrane helix</keyword>
<evidence type="ECO:0000313" key="2">
    <source>
        <dbReference type="EMBL" id="TCO74715.1"/>
    </source>
</evidence>
<accession>A0A4R2L689</accession>
<keyword evidence="1" id="KW-0472">Membrane</keyword>
<dbReference type="GO" id="GO:0090313">
    <property type="term" value="P:regulation of protein targeting to membrane"/>
    <property type="evidence" value="ECO:0007669"/>
    <property type="project" value="TreeGrafter"/>
</dbReference>
<comment type="caution">
    <text evidence="2">The sequence shown here is derived from an EMBL/GenBank/DDBJ whole genome shotgun (WGS) entry which is preliminary data.</text>
</comment>
<dbReference type="PANTHER" id="PTHR30441">
    <property type="entry name" value="DUF748 DOMAIN-CONTAINING PROTEIN"/>
    <property type="match status" value="1"/>
</dbReference>
<reference evidence="2 3" key="1">
    <citation type="submission" date="2019-03" db="EMBL/GenBank/DDBJ databases">
        <title>Genomic Encyclopedia of Type Strains, Phase IV (KMG-IV): sequencing the most valuable type-strain genomes for metagenomic binning, comparative biology and taxonomic classification.</title>
        <authorList>
            <person name="Goeker M."/>
        </authorList>
    </citation>
    <scope>NUCLEOTIDE SEQUENCE [LARGE SCALE GENOMIC DNA]</scope>
    <source>
        <strain evidence="2 3">DSM 23344</strain>
    </source>
</reference>
<dbReference type="InterPro" id="IPR052894">
    <property type="entry name" value="AsmA-related"/>
</dbReference>
<protein>
    <submittedName>
        <fullName evidence="2">AsmA-like protein</fullName>
    </submittedName>
</protein>
<dbReference type="EMBL" id="SLWX01000012">
    <property type="protein sequence ID" value="TCO74715.1"/>
    <property type="molecule type" value="Genomic_DNA"/>
</dbReference>
<dbReference type="RefSeq" id="WP_162883940.1">
    <property type="nucleotide sequence ID" value="NZ_QQSW01000015.1"/>
</dbReference>
<name>A0A4R2L689_9GAMM</name>
<feature type="transmembrane region" description="Helical" evidence="1">
    <location>
        <begin position="7"/>
        <end position="30"/>
    </location>
</feature>
<dbReference type="AlphaFoldDB" id="A0A4R2L689"/>
<evidence type="ECO:0000256" key="1">
    <source>
        <dbReference type="SAM" id="Phobius"/>
    </source>
</evidence>
<dbReference type="GO" id="GO:0005886">
    <property type="term" value="C:plasma membrane"/>
    <property type="evidence" value="ECO:0007669"/>
    <property type="project" value="TreeGrafter"/>
</dbReference>
<proteinExistence type="predicted"/>